<keyword evidence="6" id="KW-0378">Hydrolase</keyword>
<dbReference type="AlphaFoldDB" id="A0A6G0VSA7"/>
<evidence type="ECO:0000313" key="9">
    <source>
        <dbReference type="EMBL" id="KAF0707502.1"/>
    </source>
</evidence>
<keyword evidence="7" id="KW-0539">Nucleus</keyword>
<comment type="similarity">
    <text evidence="3">Belongs to the HARBI1 family.</text>
</comment>
<evidence type="ECO:0000256" key="5">
    <source>
        <dbReference type="ARBA" id="ARBA00022723"/>
    </source>
</evidence>
<dbReference type="GO" id="GO:0046872">
    <property type="term" value="F:metal ion binding"/>
    <property type="evidence" value="ECO:0007669"/>
    <property type="project" value="UniProtKB-KW"/>
</dbReference>
<dbReference type="InterPro" id="IPR045249">
    <property type="entry name" value="HARBI1-like"/>
</dbReference>
<dbReference type="GO" id="GO:0016787">
    <property type="term" value="F:hydrolase activity"/>
    <property type="evidence" value="ECO:0007669"/>
    <property type="project" value="UniProtKB-KW"/>
</dbReference>
<evidence type="ECO:0000256" key="2">
    <source>
        <dbReference type="ARBA" id="ARBA00004123"/>
    </source>
</evidence>
<comment type="subcellular location">
    <subcellularLocation>
        <location evidence="2">Nucleus</location>
    </subcellularLocation>
</comment>
<comment type="caution">
    <text evidence="9">The sequence shown here is derived from an EMBL/GenBank/DDBJ whole genome shotgun (WGS) entry which is preliminary data.</text>
</comment>
<dbReference type="InterPro" id="IPR027806">
    <property type="entry name" value="HARBI1_dom"/>
</dbReference>
<protein>
    <submittedName>
        <fullName evidence="9">Protein ALP1-like</fullName>
    </submittedName>
</protein>
<dbReference type="GO" id="GO:0005634">
    <property type="term" value="C:nucleus"/>
    <property type="evidence" value="ECO:0007669"/>
    <property type="project" value="UniProtKB-SubCell"/>
</dbReference>
<evidence type="ECO:0000259" key="8">
    <source>
        <dbReference type="Pfam" id="PF13359"/>
    </source>
</evidence>
<dbReference type="EMBL" id="VUJU01012510">
    <property type="protein sequence ID" value="KAF0707502.1"/>
    <property type="molecule type" value="Genomic_DNA"/>
</dbReference>
<evidence type="ECO:0000313" key="10">
    <source>
        <dbReference type="Proteomes" id="UP000478052"/>
    </source>
</evidence>
<dbReference type="PANTHER" id="PTHR22930">
    <property type="match status" value="1"/>
</dbReference>
<dbReference type="PANTHER" id="PTHR22930:SF269">
    <property type="entry name" value="NUCLEASE HARBI1-LIKE PROTEIN"/>
    <property type="match status" value="1"/>
</dbReference>
<keyword evidence="5" id="KW-0479">Metal-binding</keyword>
<evidence type="ECO:0000256" key="6">
    <source>
        <dbReference type="ARBA" id="ARBA00022801"/>
    </source>
</evidence>
<evidence type="ECO:0000256" key="3">
    <source>
        <dbReference type="ARBA" id="ARBA00006958"/>
    </source>
</evidence>
<organism evidence="9 10">
    <name type="scientific">Aphis craccivora</name>
    <name type="common">Cowpea aphid</name>
    <dbReference type="NCBI Taxonomy" id="307492"/>
    <lineage>
        <taxon>Eukaryota</taxon>
        <taxon>Metazoa</taxon>
        <taxon>Ecdysozoa</taxon>
        <taxon>Arthropoda</taxon>
        <taxon>Hexapoda</taxon>
        <taxon>Insecta</taxon>
        <taxon>Pterygota</taxon>
        <taxon>Neoptera</taxon>
        <taxon>Paraneoptera</taxon>
        <taxon>Hemiptera</taxon>
        <taxon>Sternorrhyncha</taxon>
        <taxon>Aphidomorpha</taxon>
        <taxon>Aphidoidea</taxon>
        <taxon>Aphididae</taxon>
        <taxon>Aphidini</taxon>
        <taxon>Aphis</taxon>
        <taxon>Aphis</taxon>
    </lineage>
</organism>
<comment type="cofactor">
    <cofactor evidence="1">
        <name>a divalent metal cation</name>
        <dbReference type="ChEBI" id="CHEBI:60240"/>
    </cofactor>
</comment>
<proteinExistence type="inferred from homology"/>
<reference evidence="9 10" key="1">
    <citation type="submission" date="2019-08" db="EMBL/GenBank/DDBJ databases">
        <title>Whole genome of Aphis craccivora.</title>
        <authorList>
            <person name="Voronova N.V."/>
            <person name="Shulinski R.S."/>
            <person name="Bandarenka Y.V."/>
            <person name="Zhorov D.G."/>
            <person name="Warner D."/>
        </authorList>
    </citation>
    <scope>NUCLEOTIDE SEQUENCE [LARGE SCALE GENOMIC DNA]</scope>
    <source>
        <strain evidence="9">180601</strain>
        <tissue evidence="9">Whole Body</tissue>
    </source>
</reference>
<keyword evidence="10" id="KW-1185">Reference proteome</keyword>
<evidence type="ECO:0000256" key="7">
    <source>
        <dbReference type="ARBA" id="ARBA00023242"/>
    </source>
</evidence>
<dbReference type="OrthoDB" id="6571700at2759"/>
<evidence type="ECO:0000256" key="1">
    <source>
        <dbReference type="ARBA" id="ARBA00001968"/>
    </source>
</evidence>
<gene>
    <name evidence="9" type="ORF">FWK35_00030075</name>
</gene>
<feature type="domain" description="DDE Tnp4" evidence="8">
    <location>
        <begin position="3"/>
        <end position="140"/>
    </location>
</feature>
<dbReference type="Proteomes" id="UP000478052">
    <property type="component" value="Unassembled WGS sequence"/>
</dbReference>
<dbReference type="GO" id="GO:0004518">
    <property type="term" value="F:nuclease activity"/>
    <property type="evidence" value="ECO:0007669"/>
    <property type="project" value="UniProtKB-KW"/>
</dbReference>
<accession>A0A6G0VSA7</accession>
<dbReference type="Pfam" id="PF13359">
    <property type="entry name" value="DDE_Tnp_4"/>
    <property type="match status" value="1"/>
</dbReference>
<evidence type="ECO:0000256" key="4">
    <source>
        <dbReference type="ARBA" id="ARBA00022722"/>
    </source>
</evidence>
<sequence>MLLLAACDSNYKFLYIDVGAPEKSSDSTTFKNSTLYKLLKTNKIKLPPPKTLSDKRSEKIPYFLIGDEGFGLCQFLLRPFGGKYLSVGKKVFNYRLTRARRYIECSFGILSNKWRILHRALNVEESLAENIIKTCCLLHNFVRDRDGFTFEDTIAISGLIDDTTVDNSQPGNATKCVRTELIDFFMKEGQVSGQMEKI</sequence>
<keyword evidence="4" id="KW-0540">Nuclease</keyword>
<name>A0A6G0VSA7_APHCR</name>